<proteinExistence type="predicted"/>
<organism evidence="2">
    <name type="scientific">mine drainage metagenome</name>
    <dbReference type="NCBI Taxonomy" id="410659"/>
    <lineage>
        <taxon>unclassified sequences</taxon>
        <taxon>metagenomes</taxon>
        <taxon>ecological metagenomes</taxon>
    </lineage>
</organism>
<reference evidence="2" key="1">
    <citation type="submission" date="2013-08" db="EMBL/GenBank/DDBJ databases">
        <authorList>
            <person name="Mendez C."/>
            <person name="Richter M."/>
            <person name="Ferrer M."/>
            <person name="Sanchez J."/>
        </authorList>
    </citation>
    <scope>NUCLEOTIDE SEQUENCE</scope>
</reference>
<gene>
    <name evidence="2" type="ORF">B2A_00830</name>
</gene>
<accession>T1B313</accession>
<feature type="domain" description="Alanine dehydrogenase/pyridine nucleotide transhydrogenase NAD(H)-binding" evidence="1">
    <location>
        <begin position="2"/>
        <end position="54"/>
    </location>
</feature>
<dbReference type="InterPro" id="IPR007698">
    <property type="entry name" value="AlaDH/PNT_NAD(H)-bd"/>
</dbReference>
<protein>
    <submittedName>
        <fullName evidence="2">Alanine dehydrogenase</fullName>
    </submittedName>
</protein>
<sequence>MHGVTHFAVTNMPGAVPQTSSLAICAAILPYVQRLAAGVEWRQHEPLRKGINVEPARSCIRRCRHGLRHRALRCCSLRWG</sequence>
<evidence type="ECO:0000313" key="2">
    <source>
        <dbReference type="EMBL" id="EQD67256.1"/>
    </source>
</evidence>
<dbReference type="Pfam" id="PF01262">
    <property type="entry name" value="AlaDh_PNT_C"/>
    <property type="match status" value="1"/>
</dbReference>
<comment type="caution">
    <text evidence="2">The sequence shown here is derived from an EMBL/GenBank/DDBJ whole genome shotgun (WGS) entry which is preliminary data.</text>
</comment>
<dbReference type="AlphaFoldDB" id="T1B313"/>
<reference evidence="2" key="2">
    <citation type="journal article" date="2014" name="ISME J.">
        <title>Microbial stratification in low pH oxic and suboxic macroscopic growths along an acid mine drainage.</title>
        <authorList>
            <person name="Mendez-Garcia C."/>
            <person name="Mesa V."/>
            <person name="Sprenger R.R."/>
            <person name="Richter M."/>
            <person name="Diez M.S."/>
            <person name="Solano J."/>
            <person name="Bargiela R."/>
            <person name="Golyshina O.V."/>
            <person name="Manteca A."/>
            <person name="Ramos J.L."/>
            <person name="Gallego J.R."/>
            <person name="Llorente I."/>
            <person name="Martins Dos Santos V.A."/>
            <person name="Jensen O.N."/>
            <person name="Pelaez A.I."/>
            <person name="Sanchez J."/>
            <person name="Ferrer M."/>
        </authorList>
    </citation>
    <scope>NUCLEOTIDE SEQUENCE</scope>
</reference>
<dbReference type="Gene3D" id="3.40.50.720">
    <property type="entry name" value="NAD(P)-binding Rossmann-like Domain"/>
    <property type="match status" value="2"/>
</dbReference>
<name>T1B313_9ZZZZ</name>
<evidence type="ECO:0000259" key="1">
    <source>
        <dbReference type="Pfam" id="PF01262"/>
    </source>
</evidence>
<dbReference type="EMBL" id="AUZZ01000629">
    <property type="protein sequence ID" value="EQD67256.1"/>
    <property type="molecule type" value="Genomic_DNA"/>
</dbReference>